<dbReference type="GO" id="GO:0047661">
    <property type="term" value="F:amino-acid racemase activity"/>
    <property type="evidence" value="ECO:0007669"/>
    <property type="project" value="InterPro"/>
</dbReference>
<comment type="caution">
    <text evidence="1">The sequence shown here is derived from an EMBL/GenBank/DDBJ whole genome shotgun (WGS) entry which is preliminary data.</text>
</comment>
<protein>
    <recommendedName>
        <fullName evidence="3">Arylsulfatase</fullName>
    </recommendedName>
</protein>
<evidence type="ECO:0000313" key="1">
    <source>
        <dbReference type="EMBL" id="THG29264.1"/>
    </source>
</evidence>
<gene>
    <name evidence="1" type="ORF">E6C64_11070</name>
</gene>
<dbReference type="InterPro" id="IPR015942">
    <property type="entry name" value="Asp/Glu/hydantoin_racemase"/>
</dbReference>
<name>A0A4S4FHJ6_9MICO</name>
<evidence type="ECO:0000313" key="2">
    <source>
        <dbReference type="Proteomes" id="UP000309133"/>
    </source>
</evidence>
<dbReference type="AlphaFoldDB" id="A0A4S4FHJ6"/>
<accession>A0A4S4FHJ6</accession>
<dbReference type="Proteomes" id="UP000309133">
    <property type="component" value="Unassembled WGS sequence"/>
</dbReference>
<evidence type="ECO:0008006" key="3">
    <source>
        <dbReference type="Google" id="ProtNLM"/>
    </source>
</evidence>
<reference evidence="1 2" key="1">
    <citation type="submission" date="2019-04" db="EMBL/GenBank/DDBJ databases">
        <authorList>
            <person name="Jiang L."/>
        </authorList>
    </citation>
    <scope>NUCLEOTIDE SEQUENCE [LARGE SCALE GENOMIC DNA]</scope>
    <source>
        <strain evidence="1 2">YIM 131853</strain>
    </source>
</reference>
<keyword evidence="2" id="KW-1185">Reference proteome</keyword>
<proteinExistence type="predicted"/>
<sequence length="246" mass="24045">MSTDPAGGDAMRIGFLHTVPALAARFESGLVAAEPGASAVHVVDAALLATAIRSGVDATVDAAVAAHVAHLAARGVDAVLVTCSSIGEATDRTAAAAGLPVVRVDAAMADEAVRIAGPSGRIAVLATLEATLGPTGRLLERAARAQDEPPRVTSSVVAGAADARAAGDDSGHDRLVADAVQQAASSADVIVLAQASMAQAAQQASATIPVLTSPDSALAAVIAAARAAAPEPALEPVLEPAIEGAS</sequence>
<organism evidence="1 2">
    <name type="scientific">Naasia lichenicola</name>
    <dbReference type="NCBI Taxonomy" id="2565933"/>
    <lineage>
        <taxon>Bacteria</taxon>
        <taxon>Bacillati</taxon>
        <taxon>Actinomycetota</taxon>
        <taxon>Actinomycetes</taxon>
        <taxon>Micrococcales</taxon>
        <taxon>Microbacteriaceae</taxon>
        <taxon>Naasia</taxon>
    </lineage>
</organism>
<dbReference type="EMBL" id="SSSM01000005">
    <property type="protein sequence ID" value="THG29264.1"/>
    <property type="molecule type" value="Genomic_DNA"/>
</dbReference>
<dbReference type="Pfam" id="PF01177">
    <property type="entry name" value="Asp_Glu_race"/>
    <property type="match status" value="1"/>
</dbReference>
<dbReference type="OrthoDB" id="978447at2"/>
<dbReference type="RefSeq" id="WP_136427595.1">
    <property type="nucleotide sequence ID" value="NZ_SSSM01000005.1"/>
</dbReference>